<feature type="domain" description="PucR C-terminal helix-turn-helix" evidence="1">
    <location>
        <begin position="329"/>
        <end position="384"/>
    </location>
</feature>
<dbReference type="InterPro" id="IPR051448">
    <property type="entry name" value="CdaR-like_regulators"/>
</dbReference>
<gene>
    <name evidence="2" type="ORF">CFN78_16280</name>
</gene>
<dbReference type="PANTHER" id="PTHR33744:SF1">
    <property type="entry name" value="DNA-BINDING TRANSCRIPTIONAL ACTIVATOR ADER"/>
    <property type="match status" value="1"/>
</dbReference>
<dbReference type="EMBL" id="NKYE01000009">
    <property type="protein sequence ID" value="OZM72100.1"/>
    <property type="molecule type" value="Genomic_DNA"/>
</dbReference>
<reference evidence="2 3" key="1">
    <citation type="submission" date="2017-07" db="EMBL/GenBank/DDBJ databases">
        <title>Amycolatopsis antarcticus sp. nov., isolated from the surface of an Antarcticus brown macroalga.</title>
        <authorList>
            <person name="Wang J."/>
            <person name="Leiva S."/>
            <person name="Huang J."/>
            <person name="Huang Y."/>
        </authorList>
    </citation>
    <scope>NUCLEOTIDE SEQUENCE [LARGE SCALE GENOMIC DNA]</scope>
    <source>
        <strain evidence="2 3">AU-G6</strain>
    </source>
</reference>
<dbReference type="InterPro" id="IPR025736">
    <property type="entry name" value="PucR_C-HTH_dom"/>
</dbReference>
<proteinExistence type="predicted"/>
<dbReference type="AlphaFoldDB" id="A0A263D0Y5"/>
<name>A0A263D0Y5_9PSEU</name>
<accession>A0A263D0Y5</accession>
<dbReference type="InterPro" id="IPR042070">
    <property type="entry name" value="PucR_C-HTH_sf"/>
</dbReference>
<comment type="caution">
    <text evidence="2">The sequence shown here is derived from an EMBL/GenBank/DDBJ whole genome shotgun (WGS) entry which is preliminary data.</text>
</comment>
<protein>
    <recommendedName>
        <fullName evidence="1">PucR C-terminal helix-turn-helix domain-containing protein</fullName>
    </recommendedName>
</protein>
<dbReference type="Proteomes" id="UP000242444">
    <property type="component" value="Unassembled WGS sequence"/>
</dbReference>
<feature type="domain" description="PucR C-terminal helix-turn-helix" evidence="1">
    <location>
        <begin position="454"/>
        <end position="512"/>
    </location>
</feature>
<keyword evidence="3" id="KW-1185">Reference proteome</keyword>
<dbReference type="RefSeq" id="WP_094863671.1">
    <property type="nucleotide sequence ID" value="NZ_NKYE01000009.1"/>
</dbReference>
<dbReference type="PANTHER" id="PTHR33744">
    <property type="entry name" value="CARBOHYDRATE DIACID REGULATOR"/>
    <property type="match status" value="1"/>
</dbReference>
<evidence type="ECO:0000313" key="2">
    <source>
        <dbReference type="EMBL" id="OZM72100.1"/>
    </source>
</evidence>
<sequence length="516" mass="54168">MEPSAHGSAGGDRTDDLRTLTRLATRPDAVEAILGWLARRVGGAVTLLGTDGEVVAPAPSRPGRQPPAGAVDAVAGLCREGTPSTVLIGDGQEYAVHLVRLGREDSPPYLVARTGARDCGDLLADAARVLGPCSQVAEAARERARVETADAQTREAVLHLLMIGAVSAARRIATTLRPSLPDPARVHVVEGPRRGLSAVASRMRDATGARAWIVPCPVRPSHLIALAPVARGDAGDPVRLARALVAEAPGYRVGVSDVVPLRDAATGYEQAFHALAVARGAPERYAGVGGRADLVPFLGMAGHGWAREVLHACVSFTPARRADPGGGELLDTLNSWLTFDNAASRHLRIHRNTLASRVRLLGRLLGLDLDRVGDRAAAWLALRLYGERASRELPGPLVAAEGAVTADTTGDTAADTAAAERMVVLRGLLTEAPVRAWAGARLRPLEHGGPPGGLDTVRAWLAADTRLPGTATALGLSLPGVRKRLVRAEEVLGCSLLRAPSSKYELWLAMRALGHL</sequence>
<dbReference type="Gene3D" id="1.10.10.2840">
    <property type="entry name" value="PucR C-terminal helix-turn-helix domain"/>
    <property type="match status" value="2"/>
</dbReference>
<dbReference type="InParanoid" id="A0A263D0Y5"/>
<organism evidence="2 3">
    <name type="scientific">Amycolatopsis antarctica</name>
    <dbReference type="NCBI Taxonomy" id="1854586"/>
    <lineage>
        <taxon>Bacteria</taxon>
        <taxon>Bacillati</taxon>
        <taxon>Actinomycetota</taxon>
        <taxon>Actinomycetes</taxon>
        <taxon>Pseudonocardiales</taxon>
        <taxon>Pseudonocardiaceae</taxon>
        <taxon>Amycolatopsis</taxon>
    </lineage>
</organism>
<evidence type="ECO:0000313" key="3">
    <source>
        <dbReference type="Proteomes" id="UP000242444"/>
    </source>
</evidence>
<evidence type="ECO:0000259" key="1">
    <source>
        <dbReference type="Pfam" id="PF13556"/>
    </source>
</evidence>
<dbReference type="Pfam" id="PF13556">
    <property type="entry name" value="HTH_30"/>
    <property type="match status" value="2"/>
</dbReference>
<dbReference type="OrthoDB" id="8026818at2"/>